<dbReference type="AlphaFoldDB" id="X8CVH2"/>
<organism evidence="1 2">
    <name type="scientific">Mycobacterium intracellulare 1956</name>
    <dbReference type="NCBI Taxonomy" id="1299331"/>
    <lineage>
        <taxon>Bacteria</taxon>
        <taxon>Bacillati</taxon>
        <taxon>Actinomycetota</taxon>
        <taxon>Actinomycetes</taxon>
        <taxon>Mycobacteriales</taxon>
        <taxon>Mycobacteriaceae</taxon>
        <taxon>Mycobacterium</taxon>
        <taxon>Mycobacterium avium complex (MAC)</taxon>
    </lineage>
</organism>
<accession>X8CVH2</accession>
<reference evidence="1 2" key="1">
    <citation type="submission" date="2013-12" db="EMBL/GenBank/DDBJ databases">
        <authorList>
            <person name="Zelazny A."/>
            <person name="Olivier K."/>
            <person name="Holland S."/>
            <person name="Lenaerts A."/>
            <person name="Ordway D."/>
            <person name="DeGroote M.A."/>
            <person name="Parker T."/>
            <person name="Sizemore C."/>
            <person name="Tallon L.J."/>
            <person name="Sadzewicz L.K."/>
            <person name="Sengamalay N."/>
            <person name="Fraser C.M."/>
            <person name="Hine E."/>
            <person name="Shefchek K.A."/>
            <person name="Das S.P."/>
            <person name="Tettelin H."/>
        </authorList>
    </citation>
    <scope>NUCLEOTIDE SEQUENCE [LARGE SCALE GENOMIC DNA]</scope>
    <source>
        <strain evidence="1 2">1956</strain>
    </source>
</reference>
<protein>
    <submittedName>
        <fullName evidence="1">Uncharacterized protein</fullName>
    </submittedName>
</protein>
<name>X8CVH2_MYCIT</name>
<evidence type="ECO:0000313" key="1">
    <source>
        <dbReference type="EMBL" id="EUA59811.1"/>
    </source>
</evidence>
<sequence length="51" mass="5982">MFEKVVPQEHWNRDEIPEYDETEIVVGDGSLDNRIKFAAFVMRELLAVSKE</sequence>
<dbReference type="Proteomes" id="UP000020825">
    <property type="component" value="Unassembled WGS sequence"/>
</dbReference>
<evidence type="ECO:0000313" key="2">
    <source>
        <dbReference type="Proteomes" id="UP000020825"/>
    </source>
</evidence>
<proteinExistence type="predicted"/>
<dbReference type="EMBL" id="JAOG01000001">
    <property type="protein sequence ID" value="EUA59811.1"/>
    <property type="molecule type" value="Genomic_DNA"/>
</dbReference>
<comment type="caution">
    <text evidence="1">The sequence shown here is derived from an EMBL/GenBank/DDBJ whole genome shotgun (WGS) entry which is preliminary data.</text>
</comment>
<gene>
    <name evidence="1" type="ORF">I550_2959</name>
</gene>